<protein>
    <submittedName>
        <fullName evidence="2">Uncharacterized protein</fullName>
    </submittedName>
</protein>
<proteinExistence type="predicted"/>
<evidence type="ECO:0000313" key="3">
    <source>
        <dbReference type="Proteomes" id="UP000324222"/>
    </source>
</evidence>
<dbReference type="Proteomes" id="UP000324222">
    <property type="component" value="Unassembled WGS sequence"/>
</dbReference>
<sequence>MPVECLCVDKKEGADHPHPSTFDLSAPASHFPTRLSAVPDHNTHPHRNVTRPPLHHAVTQNTHTAALRYHCNIHRLHNPCFIPSTTLLRLTPPHLTPHLPSGTEQ</sequence>
<dbReference type="AlphaFoldDB" id="A0A5B7JXE2"/>
<gene>
    <name evidence="2" type="ORF">E2C01_094905</name>
</gene>
<organism evidence="2 3">
    <name type="scientific">Portunus trituberculatus</name>
    <name type="common">Swimming crab</name>
    <name type="synonym">Neptunus trituberculatus</name>
    <dbReference type="NCBI Taxonomy" id="210409"/>
    <lineage>
        <taxon>Eukaryota</taxon>
        <taxon>Metazoa</taxon>
        <taxon>Ecdysozoa</taxon>
        <taxon>Arthropoda</taxon>
        <taxon>Crustacea</taxon>
        <taxon>Multicrustacea</taxon>
        <taxon>Malacostraca</taxon>
        <taxon>Eumalacostraca</taxon>
        <taxon>Eucarida</taxon>
        <taxon>Decapoda</taxon>
        <taxon>Pleocyemata</taxon>
        <taxon>Brachyura</taxon>
        <taxon>Eubrachyura</taxon>
        <taxon>Portunoidea</taxon>
        <taxon>Portunidae</taxon>
        <taxon>Portuninae</taxon>
        <taxon>Portunus</taxon>
    </lineage>
</organism>
<evidence type="ECO:0000313" key="2">
    <source>
        <dbReference type="EMBL" id="MPC99489.1"/>
    </source>
</evidence>
<accession>A0A5B7JXE2</accession>
<dbReference type="EMBL" id="VSRR010118592">
    <property type="protein sequence ID" value="MPC99489.1"/>
    <property type="molecule type" value="Genomic_DNA"/>
</dbReference>
<comment type="caution">
    <text evidence="2">The sequence shown here is derived from an EMBL/GenBank/DDBJ whole genome shotgun (WGS) entry which is preliminary data.</text>
</comment>
<evidence type="ECO:0000256" key="1">
    <source>
        <dbReference type="SAM" id="MobiDB-lite"/>
    </source>
</evidence>
<feature type="region of interest" description="Disordered" evidence="1">
    <location>
        <begin position="11"/>
        <end position="53"/>
    </location>
</feature>
<keyword evidence="3" id="KW-1185">Reference proteome</keyword>
<name>A0A5B7JXE2_PORTR</name>
<reference evidence="2 3" key="1">
    <citation type="submission" date="2019-05" db="EMBL/GenBank/DDBJ databases">
        <title>Another draft genome of Portunus trituberculatus and its Hox gene families provides insights of decapod evolution.</title>
        <authorList>
            <person name="Jeong J.-H."/>
            <person name="Song I."/>
            <person name="Kim S."/>
            <person name="Choi T."/>
            <person name="Kim D."/>
            <person name="Ryu S."/>
            <person name="Kim W."/>
        </authorList>
    </citation>
    <scope>NUCLEOTIDE SEQUENCE [LARGE SCALE GENOMIC DNA]</scope>
    <source>
        <tissue evidence="2">Muscle</tissue>
    </source>
</reference>